<feature type="non-terminal residue" evidence="1">
    <location>
        <position position="40"/>
    </location>
</feature>
<name>A0A381TI74_9ZZZZ</name>
<proteinExistence type="predicted"/>
<dbReference type="AlphaFoldDB" id="A0A381TI74"/>
<dbReference type="EMBL" id="UINC01004590">
    <property type="protein sequence ID" value="SVA15464.1"/>
    <property type="molecule type" value="Genomic_DNA"/>
</dbReference>
<accession>A0A381TI74</accession>
<gene>
    <name evidence="1" type="ORF">METZ01_LOCUS68318</name>
</gene>
<protein>
    <submittedName>
        <fullName evidence="1">Uncharacterized protein</fullName>
    </submittedName>
</protein>
<evidence type="ECO:0000313" key="1">
    <source>
        <dbReference type="EMBL" id="SVA15464.1"/>
    </source>
</evidence>
<organism evidence="1">
    <name type="scientific">marine metagenome</name>
    <dbReference type="NCBI Taxonomy" id="408172"/>
    <lineage>
        <taxon>unclassified sequences</taxon>
        <taxon>metagenomes</taxon>
        <taxon>ecological metagenomes</taxon>
    </lineage>
</organism>
<sequence length="40" mass="4771">MLSKTQEEINLKEFKEKVINDYRTVSLSREISIMGRRDVL</sequence>
<reference evidence="1" key="1">
    <citation type="submission" date="2018-05" db="EMBL/GenBank/DDBJ databases">
        <authorList>
            <person name="Lanie J.A."/>
            <person name="Ng W.-L."/>
            <person name="Kazmierczak K.M."/>
            <person name="Andrzejewski T.M."/>
            <person name="Davidsen T.M."/>
            <person name="Wayne K.J."/>
            <person name="Tettelin H."/>
            <person name="Glass J.I."/>
            <person name="Rusch D."/>
            <person name="Podicherti R."/>
            <person name="Tsui H.-C.T."/>
            <person name="Winkler M.E."/>
        </authorList>
    </citation>
    <scope>NUCLEOTIDE SEQUENCE</scope>
</reference>